<proteinExistence type="predicted"/>
<keyword evidence="1" id="KW-0812">Transmembrane</keyword>
<protein>
    <submittedName>
        <fullName evidence="2">F0F1-type ATP synthase B subunit</fullName>
    </submittedName>
</protein>
<dbReference type="OrthoDB" id="9986171at2"/>
<organism evidence="2 3">
    <name type="scientific">Candidatus Carsonella ruddii CE isolate Thao2000</name>
    <dbReference type="NCBI Taxonomy" id="1202536"/>
    <lineage>
        <taxon>Bacteria</taxon>
        <taxon>Pseudomonadati</taxon>
        <taxon>Pseudomonadota</taxon>
        <taxon>Gammaproteobacteria</taxon>
        <taxon>Oceanospirillales</taxon>
        <taxon>Halomonadaceae</taxon>
        <taxon>Zymobacter group</taxon>
        <taxon>Candidatus Carsonella</taxon>
    </lineage>
</organism>
<dbReference type="RefSeq" id="WP_014886781.1">
    <property type="nucleotide sequence ID" value="NC_018414.1"/>
</dbReference>
<dbReference type="EMBL" id="CP003541">
    <property type="protein sequence ID" value="AFP83480.1"/>
    <property type="molecule type" value="Genomic_DNA"/>
</dbReference>
<reference evidence="2 3" key="1">
    <citation type="journal article" date="2012" name="Mol. Biol. Evol.">
        <title>Genome reduction and co-evolution between the primary and secondary bacterial symbionts of psyllids.</title>
        <authorList>
            <person name="Sloan D.B."/>
            <person name="Moran N.A."/>
        </authorList>
    </citation>
    <scope>NUCLEOTIDE SEQUENCE [LARGE SCALE GENOMIC DNA]</scope>
    <source>
        <strain evidence="2 3">CE</strain>
    </source>
</reference>
<sequence>MKINFTLINEFFSFLFFFLFSYKKIFPIFLTNINKNNFYYFKNIILIKYFKTIKNKIDIYFIQKELKIKNNIFFYLKKIDNIFNIEKKKFFFLIKNEKIILKKKILIILKNFNIKNINFFLNKIKISFLISFKKIFKEIILYNNEFIINYD</sequence>
<accession>J7GZR2</accession>
<name>J7GZR2_CARRU</name>
<evidence type="ECO:0000256" key="1">
    <source>
        <dbReference type="SAM" id="Phobius"/>
    </source>
</evidence>
<feature type="transmembrane region" description="Helical" evidence="1">
    <location>
        <begin position="12"/>
        <end position="33"/>
    </location>
</feature>
<gene>
    <name evidence="2" type="primary">atpF</name>
    <name evidence="2" type="ORF">A33U_05</name>
</gene>
<evidence type="ECO:0000313" key="2">
    <source>
        <dbReference type="EMBL" id="AFP83480.1"/>
    </source>
</evidence>
<keyword evidence="1" id="KW-0472">Membrane</keyword>
<dbReference type="PATRIC" id="fig|1202536.3.peg.5"/>
<dbReference type="STRING" id="1202536.A33U_05"/>
<dbReference type="AlphaFoldDB" id="J7GZR2"/>
<evidence type="ECO:0000313" key="3">
    <source>
        <dbReference type="Proteomes" id="UP000003932"/>
    </source>
</evidence>
<keyword evidence="1" id="KW-1133">Transmembrane helix</keyword>
<dbReference type="KEGG" id="cru:A33U_05"/>
<dbReference type="Proteomes" id="UP000003932">
    <property type="component" value="Chromosome"/>
</dbReference>
<dbReference type="HOGENOM" id="CLU_1727977_0_0_6"/>